<sequence length="426" mass="47466">MDDGGACRYRFLNEGVSSVVFAFTDDAGTGMVVRVPKVPYRDPRDDDRARQRICAVFSALLGSDYVSREELVMIPGVTLRAMLDAARSRRSRRFVALFDSDAVDAGASWAAWTMPDLTRVHAQSSEGQFAVELKPKWGFLPDGPGTTDVQRRVCRTCIYQFLKSDEGRVASVSQYCPLDMFNDDAAARTRALHCMFRTPQNHVVLFDSAGRMVDAESHALSVDDLADLIGSVLTANRDLLARIQSAQLLTGLTMRQVEHVAAKLSAEQWAAFQDEPLTDDLVQRISRAHQQSTRMKNFRCLRSPAGYASHVKTVDDTVRPVVPLDVGDDPVDTLRKVLLEMTARDVSIMVSFVPAAVATDQAPNGIRGPPVRSVDACGRTWLYKIGVIDLETKYPKRMAHWCERDRAMTAHFYDLCRSVHNPQPTR</sequence>
<accession>A0A0G4IZL1</accession>
<reference evidence="7 8" key="1">
    <citation type="submission" date="2015-02" db="EMBL/GenBank/DDBJ databases">
        <authorList>
            <person name="Chooi Y.-H."/>
        </authorList>
    </citation>
    <scope>NUCLEOTIDE SEQUENCE [LARGE SCALE GENOMIC DNA]</scope>
    <source>
        <strain evidence="7">E3</strain>
    </source>
</reference>
<dbReference type="GO" id="GO:0032958">
    <property type="term" value="P:inositol phosphate biosynthetic process"/>
    <property type="evidence" value="ECO:0007669"/>
    <property type="project" value="TreeGrafter"/>
</dbReference>
<comment type="function">
    <text evidence="6">Phosphorylates Ins(1,3,4,5,6)P5 at position 2 to form Ins(1,2,3,4,5,6)P6 (InsP6 or phytate).</text>
</comment>
<dbReference type="GO" id="GO:0005524">
    <property type="term" value="F:ATP binding"/>
    <property type="evidence" value="ECO:0007669"/>
    <property type="project" value="UniProtKB-KW"/>
</dbReference>
<dbReference type="AlphaFoldDB" id="A0A0G4IZL1"/>
<evidence type="ECO:0000256" key="6">
    <source>
        <dbReference type="RuleBase" id="RU364126"/>
    </source>
</evidence>
<dbReference type="STRING" id="37360.A0A0G4IZL1"/>
<dbReference type="Pfam" id="PF06090">
    <property type="entry name" value="Ins_P5_2-kin"/>
    <property type="match status" value="1"/>
</dbReference>
<evidence type="ECO:0000313" key="8">
    <source>
        <dbReference type="Proteomes" id="UP000039324"/>
    </source>
</evidence>
<dbReference type="PANTHER" id="PTHR14456:SF2">
    <property type="entry name" value="INOSITOL-PENTAKISPHOSPHATE 2-KINASE"/>
    <property type="match status" value="1"/>
</dbReference>
<keyword evidence="5 6" id="KW-0067">ATP-binding</keyword>
<comment type="catalytic activity">
    <reaction evidence="6">
        <text>1D-myo-inositol 1,3,4,5,6-pentakisphosphate + ATP = 1D-myo-inositol hexakisphosphate + ADP + H(+)</text>
        <dbReference type="Rhea" id="RHEA:20313"/>
        <dbReference type="ChEBI" id="CHEBI:15378"/>
        <dbReference type="ChEBI" id="CHEBI:30616"/>
        <dbReference type="ChEBI" id="CHEBI:57733"/>
        <dbReference type="ChEBI" id="CHEBI:58130"/>
        <dbReference type="ChEBI" id="CHEBI:456216"/>
        <dbReference type="EC" id="2.7.1.158"/>
    </reaction>
</comment>
<evidence type="ECO:0000256" key="3">
    <source>
        <dbReference type="ARBA" id="ARBA00022741"/>
    </source>
</evidence>
<dbReference type="GO" id="GO:0005634">
    <property type="term" value="C:nucleus"/>
    <property type="evidence" value="ECO:0007669"/>
    <property type="project" value="TreeGrafter"/>
</dbReference>
<dbReference type="InterPro" id="IPR009286">
    <property type="entry name" value="Ins_P5_2-kin"/>
</dbReference>
<evidence type="ECO:0000256" key="2">
    <source>
        <dbReference type="ARBA" id="ARBA00022679"/>
    </source>
</evidence>
<protein>
    <recommendedName>
        <fullName evidence="1 6">Inositol-pentakisphosphate 2-kinase</fullName>
        <ecNumber evidence="1 6">2.7.1.158</ecNumber>
    </recommendedName>
</protein>
<keyword evidence="3 6" id="KW-0547">Nucleotide-binding</keyword>
<name>A0A0G4IZL1_PLABS</name>
<proteinExistence type="predicted"/>
<keyword evidence="2 6" id="KW-0808">Transferase</keyword>
<evidence type="ECO:0000256" key="5">
    <source>
        <dbReference type="ARBA" id="ARBA00022840"/>
    </source>
</evidence>
<dbReference type="OrthoDB" id="272370at2759"/>
<evidence type="ECO:0000313" key="7">
    <source>
        <dbReference type="EMBL" id="CEP00569.1"/>
    </source>
</evidence>
<keyword evidence="4 6" id="KW-0418">Kinase</keyword>
<dbReference type="EC" id="2.7.1.158" evidence="1 6"/>
<dbReference type="Proteomes" id="UP000039324">
    <property type="component" value="Unassembled WGS sequence"/>
</dbReference>
<comment type="domain">
    <text evidence="6">The EXKPK motif is conserved in inositol-pentakisphosphate 2-kinases of both family 1 and 2.</text>
</comment>
<evidence type="ECO:0000256" key="1">
    <source>
        <dbReference type="ARBA" id="ARBA00012023"/>
    </source>
</evidence>
<dbReference type="PANTHER" id="PTHR14456">
    <property type="entry name" value="INOSITOL POLYPHOSPHATE KINASE 1"/>
    <property type="match status" value="1"/>
</dbReference>
<dbReference type="EMBL" id="CDSF01000101">
    <property type="protein sequence ID" value="CEP00569.1"/>
    <property type="molecule type" value="Genomic_DNA"/>
</dbReference>
<evidence type="ECO:0000256" key="4">
    <source>
        <dbReference type="ARBA" id="ARBA00022777"/>
    </source>
</evidence>
<keyword evidence="8" id="KW-1185">Reference proteome</keyword>
<dbReference type="GO" id="GO:0035299">
    <property type="term" value="F:inositol-1,3,4,5,6-pentakisphosphate 2-kinase activity"/>
    <property type="evidence" value="ECO:0007669"/>
    <property type="project" value="UniProtKB-EC"/>
</dbReference>
<organism evidence="7 8">
    <name type="scientific">Plasmodiophora brassicae</name>
    <name type="common">Clubroot disease agent</name>
    <dbReference type="NCBI Taxonomy" id="37360"/>
    <lineage>
        <taxon>Eukaryota</taxon>
        <taxon>Sar</taxon>
        <taxon>Rhizaria</taxon>
        <taxon>Endomyxa</taxon>
        <taxon>Phytomyxea</taxon>
        <taxon>Plasmodiophorida</taxon>
        <taxon>Plasmodiophoridae</taxon>
        <taxon>Plasmodiophora</taxon>
    </lineage>
</organism>
<gene>
    <name evidence="7" type="ORF">PBRA_001623</name>
</gene>